<evidence type="ECO:0000259" key="8">
    <source>
        <dbReference type="PROSITE" id="PS50850"/>
    </source>
</evidence>
<accession>A0ABR3W5C2</accession>
<feature type="domain" description="Major facilitator superfamily (MFS) profile" evidence="8">
    <location>
        <begin position="44"/>
        <end position="541"/>
    </location>
</feature>
<dbReference type="Pfam" id="PF07690">
    <property type="entry name" value="MFS_1"/>
    <property type="match status" value="1"/>
</dbReference>
<dbReference type="EMBL" id="JAWRVE010000147">
    <property type="protein sequence ID" value="KAL1853612.1"/>
    <property type="molecule type" value="Genomic_DNA"/>
</dbReference>
<name>A0ABR3W5C2_9PEZI</name>
<evidence type="ECO:0000256" key="5">
    <source>
        <dbReference type="ARBA" id="ARBA00023136"/>
    </source>
</evidence>
<keyword evidence="4 7" id="KW-1133">Transmembrane helix</keyword>
<reference evidence="9 10" key="1">
    <citation type="journal article" date="2024" name="IMA Fungus">
        <title>IMA Genome - F19 : A genome assembly and annotation guide to empower mycologists, including annotated draft genome sequences of Ceratocystis pirilliformis, Diaporthe australafricana, Fusarium ophioides, Paecilomyces lecythidis, and Sporothrix stenoceras.</title>
        <authorList>
            <person name="Aylward J."/>
            <person name="Wilson A.M."/>
            <person name="Visagie C.M."/>
            <person name="Spraker J."/>
            <person name="Barnes I."/>
            <person name="Buitendag C."/>
            <person name="Ceriani C."/>
            <person name="Del Mar Angel L."/>
            <person name="du Plessis D."/>
            <person name="Fuchs T."/>
            <person name="Gasser K."/>
            <person name="Kramer D."/>
            <person name="Li W."/>
            <person name="Munsamy K."/>
            <person name="Piso A."/>
            <person name="Price J.L."/>
            <person name="Sonnekus B."/>
            <person name="Thomas C."/>
            <person name="van der Nest A."/>
            <person name="van Dijk A."/>
            <person name="van Heerden A."/>
            <person name="van Vuuren N."/>
            <person name="Yilmaz N."/>
            <person name="Duong T.A."/>
            <person name="van der Merwe N.A."/>
            <person name="Wingfield M.J."/>
            <person name="Wingfield B.D."/>
        </authorList>
    </citation>
    <scope>NUCLEOTIDE SEQUENCE [LARGE SCALE GENOMIC DNA]</scope>
    <source>
        <strain evidence="9 10">CMW 18300</strain>
    </source>
</reference>
<dbReference type="SUPFAM" id="SSF103473">
    <property type="entry name" value="MFS general substrate transporter"/>
    <property type="match status" value="1"/>
</dbReference>
<feature type="transmembrane region" description="Helical" evidence="7">
    <location>
        <begin position="41"/>
        <end position="67"/>
    </location>
</feature>
<feature type="transmembrane region" description="Helical" evidence="7">
    <location>
        <begin position="240"/>
        <end position="261"/>
    </location>
</feature>
<keyword evidence="5 7" id="KW-0472">Membrane</keyword>
<keyword evidence="3 7" id="KW-0812">Transmembrane</keyword>
<dbReference type="PANTHER" id="PTHR23501:SF177">
    <property type="entry name" value="MAJOR FACILITATOR SUPERFAMILY (MFS) PROFILE DOMAIN-CONTAINING PROTEIN-RELATED"/>
    <property type="match status" value="1"/>
</dbReference>
<dbReference type="InterPro" id="IPR020846">
    <property type="entry name" value="MFS_dom"/>
</dbReference>
<comment type="subcellular location">
    <subcellularLocation>
        <location evidence="1">Membrane</location>
        <topology evidence="1">Multi-pass membrane protein</topology>
    </subcellularLocation>
</comment>
<feature type="transmembrane region" description="Helical" evidence="7">
    <location>
        <begin position="439"/>
        <end position="463"/>
    </location>
</feature>
<evidence type="ECO:0000256" key="3">
    <source>
        <dbReference type="ARBA" id="ARBA00022692"/>
    </source>
</evidence>
<dbReference type="InterPro" id="IPR036259">
    <property type="entry name" value="MFS_trans_sf"/>
</dbReference>
<protein>
    <recommendedName>
        <fullName evidence="8">Major facilitator superfamily (MFS) profile domain-containing protein</fullName>
    </recommendedName>
</protein>
<comment type="caution">
    <text evidence="9">The sequence shown here is derived from an EMBL/GenBank/DDBJ whole genome shotgun (WGS) entry which is preliminary data.</text>
</comment>
<evidence type="ECO:0000256" key="4">
    <source>
        <dbReference type="ARBA" id="ARBA00022989"/>
    </source>
</evidence>
<dbReference type="PROSITE" id="PS50850">
    <property type="entry name" value="MFS"/>
    <property type="match status" value="1"/>
</dbReference>
<keyword evidence="2" id="KW-0813">Transport</keyword>
<organism evidence="9 10">
    <name type="scientific">Diaporthe australafricana</name>
    <dbReference type="NCBI Taxonomy" id="127596"/>
    <lineage>
        <taxon>Eukaryota</taxon>
        <taxon>Fungi</taxon>
        <taxon>Dikarya</taxon>
        <taxon>Ascomycota</taxon>
        <taxon>Pezizomycotina</taxon>
        <taxon>Sordariomycetes</taxon>
        <taxon>Sordariomycetidae</taxon>
        <taxon>Diaporthales</taxon>
        <taxon>Diaporthaceae</taxon>
        <taxon>Diaporthe</taxon>
    </lineage>
</organism>
<feature type="transmembrane region" description="Helical" evidence="7">
    <location>
        <begin position="378"/>
        <end position="399"/>
    </location>
</feature>
<feature type="transmembrane region" description="Helical" evidence="7">
    <location>
        <begin position="273"/>
        <end position="292"/>
    </location>
</feature>
<evidence type="ECO:0000256" key="7">
    <source>
        <dbReference type="SAM" id="Phobius"/>
    </source>
</evidence>
<keyword evidence="10" id="KW-1185">Reference proteome</keyword>
<gene>
    <name evidence="9" type="ORF">Daus18300_011735</name>
</gene>
<feature type="transmembrane region" description="Helical" evidence="7">
    <location>
        <begin position="197"/>
        <end position="219"/>
    </location>
</feature>
<evidence type="ECO:0000256" key="2">
    <source>
        <dbReference type="ARBA" id="ARBA00022448"/>
    </source>
</evidence>
<feature type="transmembrane region" description="Helical" evidence="7">
    <location>
        <begin position="134"/>
        <end position="157"/>
    </location>
</feature>
<dbReference type="Gene3D" id="1.20.1250.20">
    <property type="entry name" value="MFS general substrate transporter like domains"/>
    <property type="match status" value="1"/>
</dbReference>
<feature type="transmembrane region" description="Helical" evidence="7">
    <location>
        <begin position="312"/>
        <end position="333"/>
    </location>
</feature>
<feature type="transmembrane region" description="Helical" evidence="7">
    <location>
        <begin position="353"/>
        <end position="371"/>
    </location>
</feature>
<dbReference type="InterPro" id="IPR011701">
    <property type="entry name" value="MFS"/>
</dbReference>
<dbReference type="Proteomes" id="UP001583177">
    <property type="component" value="Unassembled WGS sequence"/>
</dbReference>
<evidence type="ECO:0000313" key="9">
    <source>
        <dbReference type="EMBL" id="KAL1853612.1"/>
    </source>
</evidence>
<proteinExistence type="predicted"/>
<feature type="transmembrane region" description="Helical" evidence="7">
    <location>
        <begin position="518"/>
        <end position="537"/>
    </location>
</feature>
<evidence type="ECO:0000256" key="1">
    <source>
        <dbReference type="ARBA" id="ARBA00004141"/>
    </source>
</evidence>
<evidence type="ECO:0000256" key="6">
    <source>
        <dbReference type="SAM" id="MobiDB-lite"/>
    </source>
</evidence>
<feature type="transmembrane region" description="Helical" evidence="7">
    <location>
        <begin position="109"/>
        <end position="128"/>
    </location>
</feature>
<feature type="transmembrane region" description="Helical" evidence="7">
    <location>
        <begin position="79"/>
        <end position="97"/>
    </location>
</feature>
<feature type="transmembrane region" description="Helical" evidence="7">
    <location>
        <begin position="164"/>
        <end position="185"/>
    </location>
</feature>
<feature type="transmembrane region" description="Helical" evidence="7">
    <location>
        <begin position="405"/>
        <end position="427"/>
    </location>
</feature>
<evidence type="ECO:0000313" key="10">
    <source>
        <dbReference type="Proteomes" id="UP001583177"/>
    </source>
</evidence>
<dbReference type="PANTHER" id="PTHR23501">
    <property type="entry name" value="MAJOR FACILITATOR SUPERFAMILY"/>
    <property type="match status" value="1"/>
</dbReference>
<dbReference type="CDD" id="cd17502">
    <property type="entry name" value="MFS_Azr1_MDR_like"/>
    <property type="match status" value="1"/>
</dbReference>
<sequence>MAQGSCKDEAMSVDVTTSTIPEDNIETAGRVKIEYARGMKLFLILTSLLVTFFTVLLDTSIIATAIPKITDDFHELGDVSWYGAAFMMTMGGTQSAWGKVYKYFPPKLGFLVAIFIFETASVVCGSAPSSTALIVGRALAGVGAAGIASGTFTVIALVVEPKQLATFTGITAITSGVSSALGPLVGGALSDKVTWRWCFYINVPVGILAVPFIILFLHIPPDQRDDASPTAKTTLRDKVIQVDPVGIVLVMGAIITLIQALHFGGSSKPWSSATVVGLLVGSVAIGIAFAIWEWHQGEKAAIPPRLMADRNVLVSSLHTALFAGSYFIVIYYLPIYFQTIDNVSATMSGVQNLPLIISVSVTILVSSAFVSRTGAKPLLLAGACLATIGCGLFYTLGVGSNPGRWIGFQFLAGVGWGLSFQLPIIVVQGTVAKKDIGPATAIILSFGSSVFQTVGAAFCLAAAQSAFLNQSLVTLRTSAPGVNAAVFVTTGSAQLRAIFTADDMSGVLAAYMAGLKSAFALSTAVAGLAFVVAVFDINKPLAEHDARPDQIESVSGNHSVGEDGERDCLRSKIGRHGFTRGTLKNEARPGL</sequence>
<feature type="region of interest" description="Disordered" evidence="6">
    <location>
        <begin position="546"/>
        <end position="565"/>
    </location>
</feature>